<evidence type="ECO:0000256" key="3">
    <source>
        <dbReference type="SAM" id="Phobius"/>
    </source>
</evidence>
<keyword evidence="3" id="KW-0472">Membrane</keyword>
<keyword evidence="5" id="KW-1185">Reference proteome</keyword>
<feature type="compositionally biased region" description="Low complexity" evidence="2">
    <location>
        <begin position="514"/>
        <end position="529"/>
    </location>
</feature>
<dbReference type="PANTHER" id="PTHR10582:SF2">
    <property type="entry name" value="INACTIVE"/>
    <property type="match status" value="1"/>
</dbReference>
<dbReference type="PANTHER" id="PTHR10582">
    <property type="entry name" value="TRANSIENT RECEPTOR POTENTIAL ION CHANNEL PROTEIN"/>
    <property type="match status" value="1"/>
</dbReference>
<feature type="transmembrane region" description="Helical" evidence="3">
    <location>
        <begin position="368"/>
        <end position="395"/>
    </location>
</feature>
<feature type="compositionally biased region" description="Acidic residues" evidence="2">
    <location>
        <begin position="11"/>
        <end position="21"/>
    </location>
</feature>
<evidence type="ECO:0000313" key="4">
    <source>
        <dbReference type="EMBL" id="PRW33312.1"/>
    </source>
</evidence>
<keyword evidence="4" id="KW-0675">Receptor</keyword>
<feature type="transmembrane region" description="Helical" evidence="3">
    <location>
        <begin position="288"/>
        <end position="308"/>
    </location>
</feature>
<evidence type="ECO:0000256" key="2">
    <source>
        <dbReference type="SAM" id="MobiDB-lite"/>
    </source>
</evidence>
<comment type="caution">
    <text evidence="4">The sequence shown here is derived from an EMBL/GenBank/DDBJ whole genome shotgun (WGS) entry which is preliminary data.</text>
</comment>
<feature type="region of interest" description="Disordered" evidence="2">
    <location>
        <begin position="1"/>
        <end position="21"/>
    </location>
</feature>
<feature type="compositionally biased region" description="Basic and acidic residues" evidence="2">
    <location>
        <begin position="547"/>
        <end position="556"/>
    </location>
</feature>
<feature type="compositionally biased region" description="Gly residues" evidence="2">
    <location>
        <begin position="562"/>
        <end position="578"/>
    </location>
</feature>
<gene>
    <name evidence="4" type="ORF">C2E21_7765</name>
</gene>
<dbReference type="GO" id="GO:0005216">
    <property type="term" value="F:monoatomic ion channel activity"/>
    <property type="evidence" value="ECO:0007669"/>
    <property type="project" value="InterPro"/>
</dbReference>
<feature type="region of interest" description="Disordered" evidence="2">
    <location>
        <begin position="458"/>
        <end position="578"/>
    </location>
</feature>
<protein>
    <submittedName>
        <fullName evidence="4">Transient receptor potential channel</fullName>
    </submittedName>
</protein>
<feature type="compositionally biased region" description="Gly residues" evidence="2">
    <location>
        <begin position="493"/>
        <end position="504"/>
    </location>
</feature>
<dbReference type="OrthoDB" id="533508at2759"/>
<evidence type="ECO:0000256" key="1">
    <source>
        <dbReference type="ARBA" id="ARBA00022737"/>
    </source>
</evidence>
<feature type="compositionally biased region" description="Basic and acidic residues" evidence="2">
    <location>
        <begin position="458"/>
        <end position="482"/>
    </location>
</feature>
<keyword evidence="3" id="KW-0812">Transmembrane</keyword>
<keyword evidence="3" id="KW-1133">Transmembrane helix</keyword>
<dbReference type="InterPro" id="IPR024862">
    <property type="entry name" value="TRPV"/>
</dbReference>
<feature type="transmembrane region" description="Helical" evidence="3">
    <location>
        <begin position="329"/>
        <end position="348"/>
    </location>
</feature>
<keyword evidence="1" id="KW-0677">Repeat</keyword>
<organism evidence="4 5">
    <name type="scientific">Chlorella sorokiniana</name>
    <name type="common">Freshwater green alga</name>
    <dbReference type="NCBI Taxonomy" id="3076"/>
    <lineage>
        <taxon>Eukaryota</taxon>
        <taxon>Viridiplantae</taxon>
        <taxon>Chlorophyta</taxon>
        <taxon>core chlorophytes</taxon>
        <taxon>Trebouxiophyceae</taxon>
        <taxon>Chlorellales</taxon>
        <taxon>Chlorellaceae</taxon>
        <taxon>Chlorella clade</taxon>
        <taxon>Chlorella</taxon>
    </lineage>
</organism>
<dbReference type="AlphaFoldDB" id="A0A2P6TGR8"/>
<name>A0A2P6TGR8_CHLSO</name>
<dbReference type="GO" id="GO:0098703">
    <property type="term" value="P:calcium ion import across plasma membrane"/>
    <property type="evidence" value="ECO:0007669"/>
    <property type="project" value="TreeGrafter"/>
</dbReference>
<feature type="compositionally biased region" description="Acidic residues" evidence="2">
    <location>
        <begin position="483"/>
        <end position="492"/>
    </location>
</feature>
<dbReference type="EMBL" id="LHPG02000017">
    <property type="protein sequence ID" value="PRW33312.1"/>
    <property type="molecule type" value="Genomic_DNA"/>
</dbReference>
<reference evidence="4 5" key="1">
    <citation type="journal article" date="2018" name="Plant J.">
        <title>Genome sequences of Chlorella sorokiniana UTEX 1602 and Micractinium conductrix SAG 241.80: implications to maltose excretion by a green alga.</title>
        <authorList>
            <person name="Arriola M.B."/>
            <person name="Velmurugan N."/>
            <person name="Zhang Y."/>
            <person name="Plunkett M.H."/>
            <person name="Hondzo H."/>
            <person name="Barney B.M."/>
        </authorList>
    </citation>
    <scope>NUCLEOTIDE SEQUENCE [LARGE SCALE GENOMIC DNA]</scope>
    <source>
        <strain evidence="5">UTEX 1602</strain>
    </source>
</reference>
<dbReference type="Proteomes" id="UP000239899">
    <property type="component" value="Unassembled WGS sequence"/>
</dbReference>
<sequence length="578" mass="64276">MADNLGSSEPLLEDLEGQGDVEGEVTEQCTVRRVFAEWPAGVLRFIQDKGVTKLGEFEEDDGLVFTAFEDTQLLTFGSDRRRLDFEAEWRRRLREMCGKRKCEGGWNNQVAVEAFVVSIRDAAAPDKRGLLQPLLKRYQARRCSYAVFALPAVQAVIKFKWLVSFNVFTIAFQDEDLSLSLRDLLKDGRGRVTVAFELLALVGMAPFLMLELGTIPAYGIAAWFDIWNGLDVLTYFLQARCEGRWLSGIAITVTLAVAKTCQLLPFLYYIQIGITVMHLGRFWTKSEWLTTMLAVQCILLVFRLQYFTQCFQKVRFAYLPIIKEVWGDLRPLLLIMWGFATAFCVALRRDQDAQVMKPFWSSKSPKIATALAVAYTFIQGTVIINLLLGIVINSLEKVTEHHSMKLLLNQARVIDELESTMPRWLERRHPDWFPAYVHMLRINPDRLDRDELWTRMGRDEPQVLQKAESHPLKEGHPRHVNGDSEEGEDEAGSGEGNGTGGGGGKGKEGRAEAEGPAGPSGAASGSASGARGGLEQRMAAMQAQLEEQGRLLREMAARLAPPGGGASMGGGGPGWAAS</sequence>
<proteinExistence type="predicted"/>
<dbReference type="GO" id="GO:0005886">
    <property type="term" value="C:plasma membrane"/>
    <property type="evidence" value="ECO:0007669"/>
    <property type="project" value="TreeGrafter"/>
</dbReference>
<accession>A0A2P6TGR8</accession>
<feature type="transmembrane region" description="Helical" evidence="3">
    <location>
        <begin position="249"/>
        <end position="268"/>
    </location>
</feature>
<evidence type="ECO:0000313" key="5">
    <source>
        <dbReference type="Proteomes" id="UP000239899"/>
    </source>
</evidence>